<dbReference type="PROSITE" id="PS51257">
    <property type="entry name" value="PROKAR_LIPOPROTEIN"/>
    <property type="match status" value="1"/>
</dbReference>
<gene>
    <name evidence="2" type="ORF">H9655_07585</name>
</gene>
<evidence type="ECO:0000313" key="2">
    <source>
        <dbReference type="EMBL" id="MBD7936889.1"/>
    </source>
</evidence>
<feature type="coiled-coil region" evidence="1">
    <location>
        <begin position="162"/>
        <end position="203"/>
    </location>
</feature>
<dbReference type="InterPro" id="IPR019454">
    <property type="entry name" value="Lipoprot_YkyA-like"/>
</dbReference>
<dbReference type="EMBL" id="JACSQT010000002">
    <property type="protein sequence ID" value="MBD7936889.1"/>
    <property type="molecule type" value="Genomic_DNA"/>
</dbReference>
<evidence type="ECO:0000313" key="3">
    <source>
        <dbReference type="Proteomes" id="UP000657931"/>
    </source>
</evidence>
<dbReference type="InterPro" id="IPR036785">
    <property type="entry name" value="YkyA-like_sf"/>
</dbReference>
<sequence length="220" mass="26070">MYKKVKLIGLTMVASIIFLGGCSQSPKEELLNTLEDVAQAEQEFKNQQEPLVEIEKKEKEIYDQIIALSMKEFDQIKELSNEAIELVNERQDLMKNEEESITASQKEFEKTDKLINKIEDDDLKKSANELYDVMMQRYDVHSELYKHYMNSTEMDIELYELFKKEDVTLEQLESQIEKINQSYEKIVENNETFNEKTEEYNDKKLVFYKDAGIEIEEEKE</sequence>
<keyword evidence="1" id="KW-0175">Coiled coil</keyword>
<dbReference type="Pfam" id="PF10368">
    <property type="entry name" value="YkyA"/>
    <property type="match status" value="1"/>
</dbReference>
<evidence type="ECO:0000256" key="1">
    <source>
        <dbReference type="SAM" id="Coils"/>
    </source>
</evidence>
<proteinExistence type="predicted"/>
<dbReference type="RefSeq" id="WP_191812521.1">
    <property type="nucleotide sequence ID" value="NZ_JACSQT010000002.1"/>
</dbReference>
<dbReference type="Proteomes" id="UP000657931">
    <property type="component" value="Unassembled WGS sequence"/>
</dbReference>
<dbReference type="Gene3D" id="1.20.120.570">
    <property type="entry name" value="YkyA-like"/>
    <property type="match status" value="1"/>
</dbReference>
<accession>A0ABR8QMY2</accession>
<protein>
    <submittedName>
        <fullName evidence="2">YkyA family protein</fullName>
    </submittedName>
</protein>
<dbReference type="SUPFAM" id="SSF140423">
    <property type="entry name" value="MW0975(SA0943)-like"/>
    <property type="match status" value="1"/>
</dbReference>
<keyword evidence="3" id="KW-1185">Reference proteome</keyword>
<comment type="caution">
    <text evidence="2">The sequence shown here is derived from an EMBL/GenBank/DDBJ whole genome shotgun (WGS) entry which is preliminary data.</text>
</comment>
<reference evidence="2 3" key="1">
    <citation type="submission" date="2020-08" db="EMBL/GenBank/DDBJ databases">
        <title>A Genomic Blueprint of the Chicken Gut Microbiome.</title>
        <authorList>
            <person name="Gilroy R."/>
            <person name="Ravi A."/>
            <person name="Getino M."/>
            <person name="Pursley I."/>
            <person name="Horton D.L."/>
            <person name="Alikhan N.-F."/>
            <person name="Baker D."/>
            <person name="Gharbi K."/>
            <person name="Hall N."/>
            <person name="Watson M."/>
            <person name="Adriaenssens E.M."/>
            <person name="Foster-Nyarko E."/>
            <person name="Jarju S."/>
            <person name="Secka A."/>
            <person name="Antonio M."/>
            <person name="Oren A."/>
            <person name="Chaudhuri R."/>
            <person name="La Ragione R.M."/>
            <person name="Hildebrand F."/>
            <person name="Pallen M.J."/>
        </authorList>
    </citation>
    <scope>NUCLEOTIDE SEQUENCE [LARGE SCALE GENOMIC DNA]</scope>
    <source>
        <strain evidence="2 3">Sa5YUA1</strain>
    </source>
</reference>
<name>A0ABR8QMY2_9BACI</name>
<organism evidence="2 3">
    <name type="scientific">Cytobacillus stercorigallinarum</name>
    <dbReference type="NCBI Taxonomy" id="2762240"/>
    <lineage>
        <taxon>Bacteria</taxon>
        <taxon>Bacillati</taxon>
        <taxon>Bacillota</taxon>
        <taxon>Bacilli</taxon>
        <taxon>Bacillales</taxon>
        <taxon>Bacillaceae</taxon>
        <taxon>Cytobacillus</taxon>
    </lineage>
</organism>